<feature type="region of interest" description="Disordered" evidence="16">
    <location>
        <begin position="1251"/>
        <end position="1312"/>
    </location>
</feature>
<evidence type="ECO:0000256" key="15">
    <source>
        <dbReference type="RuleBase" id="RU004070"/>
    </source>
</evidence>
<feature type="region of interest" description="Disordered" evidence="16">
    <location>
        <begin position="1324"/>
        <end position="1367"/>
    </location>
</feature>
<keyword evidence="5" id="KW-0227">DNA damage</keyword>
<feature type="compositionally biased region" description="Basic and acidic residues" evidence="16">
    <location>
        <begin position="1162"/>
        <end position="1178"/>
    </location>
</feature>
<evidence type="ECO:0000256" key="6">
    <source>
        <dbReference type="ARBA" id="ARBA00022801"/>
    </source>
</evidence>
<dbReference type="Pfam" id="PF00493">
    <property type="entry name" value="MCM"/>
    <property type="match status" value="1"/>
</dbReference>
<feature type="compositionally biased region" description="Basic and acidic residues" evidence="16">
    <location>
        <begin position="1292"/>
        <end position="1302"/>
    </location>
</feature>
<dbReference type="PROSITE" id="PS50051">
    <property type="entry name" value="MCM_2"/>
    <property type="match status" value="1"/>
</dbReference>
<name>A0A8C3XG21_9PASS</name>
<dbReference type="PANTHER" id="PTHR11630">
    <property type="entry name" value="DNA REPLICATION LICENSING FACTOR MCM FAMILY MEMBER"/>
    <property type="match status" value="1"/>
</dbReference>
<dbReference type="Ensembl" id="ENSCRFT00000017756.1">
    <property type="protein sequence ID" value="ENSCRFP00000017159.1"/>
    <property type="gene ID" value="ENSCRFG00000013080.1"/>
</dbReference>
<dbReference type="Proteomes" id="UP000694396">
    <property type="component" value="Unplaced"/>
</dbReference>
<dbReference type="Pfam" id="PF17207">
    <property type="entry name" value="MCM_OB"/>
    <property type="match status" value="1"/>
</dbReference>
<evidence type="ECO:0000256" key="11">
    <source>
        <dbReference type="ARBA" id="ARBA00023242"/>
    </source>
</evidence>
<evidence type="ECO:0000256" key="13">
    <source>
        <dbReference type="ARBA" id="ARBA00042301"/>
    </source>
</evidence>
<evidence type="ECO:0000256" key="1">
    <source>
        <dbReference type="ARBA" id="ARBA00004123"/>
    </source>
</evidence>
<dbReference type="FunFam" id="3.40.50.300:FF:000671">
    <property type="entry name" value="DNA helicase MCM9 isoform X1"/>
    <property type="match status" value="1"/>
</dbReference>
<dbReference type="SUPFAM" id="SSF50249">
    <property type="entry name" value="Nucleic acid-binding proteins"/>
    <property type="match status" value="1"/>
</dbReference>
<dbReference type="Gene3D" id="3.40.50.300">
    <property type="entry name" value="P-loop containing nucleotide triphosphate hydrolases"/>
    <property type="match status" value="1"/>
</dbReference>
<proteinExistence type="inferred from homology"/>
<dbReference type="Pfam" id="PF26066">
    <property type="entry name" value="MCM9_N"/>
    <property type="match status" value="1"/>
</dbReference>
<comment type="similarity">
    <text evidence="2 15">Belongs to the MCM family.</text>
</comment>
<reference evidence="18" key="2">
    <citation type="submission" date="2025-09" db="UniProtKB">
        <authorList>
            <consortium name="Ensembl"/>
        </authorList>
    </citation>
    <scope>IDENTIFICATION</scope>
</reference>
<evidence type="ECO:0000256" key="12">
    <source>
        <dbReference type="ARBA" id="ARBA00041085"/>
    </source>
</evidence>
<dbReference type="InterPro" id="IPR041562">
    <property type="entry name" value="MCM_lid"/>
</dbReference>
<evidence type="ECO:0000256" key="2">
    <source>
        <dbReference type="ARBA" id="ARBA00008010"/>
    </source>
</evidence>
<feature type="compositionally biased region" description="Polar residues" evidence="16">
    <location>
        <begin position="1068"/>
        <end position="1078"/>
    </location>
</feature>
<dbReference type="SMART" id="SM00382">
    <property type="entry name" value="AAA"/>
    <property type="match status" value="1"/>
</dbReference>
<keyword evidence="9 15" id="KW-0238">DNA-binding</keyword>
<feature type="domain" description="MCM C-terminal AAA(+) ATPase" evidence="17">
    <location>
        <begin position="551"/>
        <end position="754"/>
    </location>
</feature>
<evidence type="ECO:0000256" key="10">
    <source>
        <dbReference type="ARBA" id="ARBA00023204"/>
    </source>
</evidence>
<organism evidence="18 19">
    <name type="scientific">Cyanoderma ruficeps</name>
    <name type="common">rufous-capped babbler</name>
    <dbReference type="NCBI Taxonomy" id="181631"/>
    <lineage>
        <taxon>Eukaryota</taxon>
        <taxon>Metazoa</taxon>
        <taxon>Chordata</taxon>
        <taxon>Craniata</taxon>
        <taxon>Vertebrata</taxon>
        <taxon>Euteleostomi</taxon>
        <taxon>Archelosauria</taxon>
        <taxon>Archosauria</taxon>
        <taxon>Dinosauria</taxon>
        <taxon>Saurischia</taxon>
        <taxon>Theropoda</taxon>
        <taxon>Coelurosauria</taxon>
        <taxon>Aves</taxon>
        <taxon>Neognathae</taxon>
        <taxon>Neoaves</taxon>
        <taxon>Telluraves</taxon>
        <taxon>Australaves</taxon>
        <taxon>Passeriformes</taxon>
        <taxon>Sylvioidea</taxon>
        <taxon>Timaliidae</taxon>
        <taxon>Cyanoderma</taxon>
    </lineage>
</organism>
<evidence type="ECO:0000256" key="7">
    <source>
        <dbReference type="ARBA" id="ARBA00022806"/>
    </source>
</evidence>
<dbReference type="EC" id="3.6.4.12" evidence="3"/>
<feature type="region of interest" description="Disordered" evidence="16">
    <location>
        <begin position="120"/>
        <end position="218"/>
    </location>
</feature>
<reference evidence="18" key="1">
    <citation type="submission" date="2025-08" db="UniProtKB">
        <authorList>
            <consortium name="Ensembl"/>
        </authorList>
    </citation>
    <scope>IDENTIFICATION</scope>
</reference>
<evidence type="ECO:0000256" key="3">
    <source>
        <dbReference type="ARBA" id="ARBA00012551"/>
    </source>
</evidence>
<feature type="region of interest" description="Disordered" evidence="16">
    <location>
        <begin position="1153"/>
        <end position="1206"/>
    </location>
</feature>
<evidence type="ECO:0000256" key="9">
    <source>
        <dbReference type="ARBA" id="ARBA00023125"/>
    </source>
</evidence>
<evidence type="ECO:0000256" key="8">
    <source>
        <dbReference type="ARBA" id="ARBA00022840"/>
    </source>
</evidence>
<feature type="compositionally biased region" description="Polar residues" evidence="16">
    <location>
        <begin position="907"/>
        <end position="925"/>
    </location>
</feature>
<sequence length="1404" mass="153710">MASSRRGKWLVDRAALSEEAKFRLRGVTPRLERELVGSSSCCFGATPARSPLSSLHAVQEQRLSPRGAESGSAARRTPRSIFCSREAEQMECPPCPRGAPGPGLPPLAYSREGCFSCGKRSGNPARSRPLSAAPPRSEPAGPGRGAARRAGTEPLLPPREGAAAAASARREPAGAGRPRCSYRVAAGRPRSARCPPRRAGGCWERSPSLAARRSGGTGRAWGSARLAAFKTCRSGGSRRGTGRAGDTMVLSADQVSLIGQVFESYVLEHHRDEILGILREADDQAHYPVVVDALTLFETNMEIGEYFNAFPSEVLPIFDSALRRAALAALQESADPAQLSLKQNLHARVSGLPVCPELTREHIPKSKDVGHFLSVTGTVIRTSSVKVLEFERSYICNKCKHVFVVKADFEQYYTFCRPAACLNEEGCNSTKFMCLSGTTSSPTCCRDYQEIKIQEQVQRLSVGSIPRCMVVVLEDDLVDSCKSGDDITVYGVVMQRWKPFHEGARCDLELVLKANYVKVNNEQLAGVVIDEEVRKEFEDFWERHRNNPLAGRNEILASLCPQVFGLYLVKLAVAMVLAGGVQRTDAAGTRTRGESHLLLVGDPGTGKSQFLKYAVKIMPRSVLTAGIGSTSAGLTVTAVKEFGEWNLEAGALVLADGGLCCIDEFNSIKEHDRTSIHEAMEQQTISVAKAGLVCKLSTRTTILAATNPKGHYDPNESVSVNIALGSPLLSRFDLVLVLLDTKNEEWDHIISSFILQNKGCPSKSENLWSMERMKTYFCLIKSIQPKLSDESNLILVRYYQMQRQSDCRNAARTTIRLLESLIRLAEAHARLMFRDTVTLEDAVTVVSVMESSMQGGALLGGINALHTSFPENPMEQYRTQCEIILERLELKDLLHKELQRLDRLQKENSCQQQPEETNTSTTTKCLNEDAFEQSKQRSQSESLNQEEDDSGPQTPLLEGSCEGNIPSEPLCNAARGNKKNTNSLAWFDSVEESSIDAEKNSQMKSPVPKISPNNLTSKSSSSEERSVSIPRKQNGIRESLAAVDLHAPPKTKDKVSKSRRKRTEEHNCSSSEDNSADSPPSAGVQDSVIRQHASRSWRRLHREKSYGFFTSTQDPEAKALSSALPASGLPDLSSDADSVLGEENSISVAAKSTAVPIRKRSKDQVVKETKVVSSHEQESESPPAAKLAKFSFRPRTKLGHSSEKTNEEFSLFPSKTIFKLGEQLQGEQLPEECCPPEKSKMTLTHLEKCSLEKGSNDNKGEDEQQSRALGKEIKESATICSDSVHAMSLPPTEKEREGEEKLGGPSTGKVRSSTLAKLSTFSFVSRPEAKSETSPAIKNDTSKESHSPSLEVHVSNPSKRKSFALGNSSKASVVTKTSLFSIAELDDAALDFDWDKEVKKNPST</sequence>
<dbReference type="InterPro" id="IPR058768">
    <property type="entry name" value="MCM9_N"/>
</dbReference>
<feature type="region of interest" description="Disordered" evidence="16">
    <location>
        <begin position="906"/>
        <end position="965"/>
    </location>
</feature>
<feature type="region of interest" description="Disordered" evidence="16">
    <location>
        <begin position="996"/>
        <end position="1097"/>
    </location>
</feature>
<dbReference type="InterPro" id="IPR027417">
    <property type="entry name" value="P-loop_NTPase"/>
</dbReference>
<dbReference type="GO" id="GO:0005634">
    <property type="term" value="C:nucleus"/>
    <property type="evidence" value="ECO:0007669"/>
    <property type="project" value="UniProtKB-SubCell"/>
</dbReference>
<keyword evidence="19" id="KW-1185">Reference proteome</keyword>
<evidence type="ECO:0000256" key="16">
    <source>
        <dbReference type="SAM" id="MobiDB-lite"/>
    </source>
</evidence>
<dbReference type="CDD" id="cd17760">
    <property type="entry name" value="MCM9"/>
    <property type="match status" value="1"/>
</dbReference>
<evidence type="ECO:0000313" key="19">
    <source>
        <dbReference type="Proteomes" id="UP000694396"/>
    </source>
</evidence>
<keyword evidence="11" id="KW-0539">Nucleus</keyword>
<comment type="subcellular location">
    <subcellularLocation>
        <location evidence="1">Nucleus</location>
    </subcellularLocation>
</comment>
<keyword evidence="7" id="KW-0347">Helicase</keyword>
<dbReference type="InterPro" id="IPR033762">
    <property type="entry name" value="MCM_OB"/>
</dbReference>
<protein>
    <recommendedName>
        <fullName evidence="12">DNA helicase MCM9</fullName>
        <ecNumber evidence="3">3.6.4.12</ecNumber>
    </recommendedName>
    <alternativeName>
        <fullName evidence="13">Minichromosome maintenance 9</fullName>
    </alternativeName>
</protein>
<feature type="compositionally biased region" description="Basic and acidic residues" evidence="16">
    <location>
        <begin position="1251"/>
        <end position="1275"/>
    </location>
</feature>
<keyword evidence="10" id="KW-0234">DNA repair</keyword>
<dbReference type="Pfam" id="PF17855">
    <property type="entry name" value="MCM_lid"/>
    <property type="match status" value="1"/>
</dbReference>
<dbReference type="InterPro" id="IPR031327">
    <property type="entry name" value="MCM"/>
</dbReference>
<evidence type="ECO:0000256" key="4">
    <source>
        <dbReference type="ARBA" id="ARBA00022741"/>
    </source>
</evidence>
<feature type="compositionally biased region" description="Basic and acidic residues" evidence="16">
    <location>
        <begin position="1050"/>
        <end position="1067"/>
    </location>
</feature>
<dbReference type="InterPro" id="IPR012340">
    <property type="entry name" value="NA-bd_OB-fold"/>
</dbReference>
<feature type="region of interest" description="Disordered" evidence="16">
    <location>
        <begin position="53"/>
        <end position="80"/>
    </location>
</feature>
<comment type="catalytic activity">
    <reaction evidence="14">
        <text>ATP + H2O = ADP + phosphate + H(+)</text>
        <dbReference type="Rhea" id="RHEA:13065"/>
        <dbReference type="ChEBI" id="CHEBI:15377"/>
        <dbReference type="ChEBI" id="CHEBI:15378"/>
        <dbReference type="ChEBI" id="CHEBI:30616"/>
        <dbReference type="ChEBI" id="CHEBI:43474"/>
        <dbReference type="ChEBI" id="CHEBI:456216"/>
        <dbReference type="EC" id="3.6.4.12"/>
    </reaction>
</comment>
<dbReference type="GO" id="GO:0016787">
    <property type="term" value="F:hydrolase activity"/>
    <property type="evidence" value="ECO:0007669"/>
    <property type="project" value="UniProtKB-KW"/>
</dbReference>
<dbReference type="GO" id="GO:0097362">
    <property type="term" value="C:MCM8-MCM9 complex"/>
    <property type="evidence" value="ECO:0007669"/>
    <property type="project" value="UniProtKB-ARBA"/>
</dbReference>
<feature type="compositionally biased region" description="Low complexity" evidence="16">
    <location>
        <begin position="158"/>
        <end position="201"/>
    </location>
</feature>
<dbReference type="SUPFAM" id="SSF52540">
    <property type="entry name" value="P-loop containing nucleoside triphosphate hydrolases"/>
    <property type="match status" value="1"/>
</dbReference>
<dbReference type="InterPro" id="IPR001208">
    <property type="entry name" value="MCM_dom"/>
</dbReference>
<accession>A0A8C3XG21</accession>
<dbReference type="GO" id="GO:0000724">
    <property type="term" value="P:double-strand break repair via homologous recombination"/>
    <property type="evidence" value="ECO:0007669"/>
    <property type="project" value="UniProtKB-ARBA"/>
</dbReference>
<dbReference type="Gene3D" id="2.40.50.140">
    <property type="entry name" value="Nucleic acid-binding proteins"/>
    <property type="match status" value="1"/>
</dbReference>
<dbReference type="PANTHER" id="PTHR11630:SF48">
    <property type="entry name" value="DNA HELICASE MCM9"/>
    <property type="match status" value="1"/>
</dbReference>
<evidence type="ECO:0000313" key="18">
    <source>
        <dbReference type="Ensembl" id="ENSCRFP00000017159.1"/>
    </source>
</evidence>
<evidence type="ECO:0000259" key="17">
    <source>
        <dbReference type="PROSITE" id="PS50051"/>
    </source>
</evidence>
<evidence type="ECO:0000256" key="14">
    <source>
        <dbReference type="ARBA" id="ARBA00047995"/>
    </source>
</evidence>
<dbReference type="SMART" id="SM00350">
    <property type="entry name" value="MCM"/>
    <property type="match status" value="1"/>
</dbReference>
<keyword evidence="4 15" id="KW-0547">Nucleotide-binding</keyword>
<dbReference type="PRINTS" id="PR01657">
    <property type="entry name" value="MCMFAMILY"/>
</dbReference>
<dbReference type="InterPro" id="IPR003593">
    <property type="entry name" value="AAA+_ATPase"/>
</dbReference>
<feature type="compositionally biased region" description="Low complexity" evidence="16">
    <location>
        <begin position="124"/>
        <end position="141"/>
    </location>
</feature>
<dbReference type="GO" id="GO:0005524">
    <property type="term" value="F:ATP binding"/>
    <property type="evidence" value="ECO:0007669"/>
    <property type="project" value="UniProtKB-KW"/>
</dbReference>
<keyword evidence="8 15" id="KW-0067">ATP-binding</keyword>
<dbReference type="GO" id="GO:0003697">
    <property type="term" value="F:single-stranded DNA binding"/>
    <property type="evidence" value="ECO:0007669"/>
    <property type="project" value="TreeGrafter"/>
</dbReference>
<dbReference type="GO" id="GO:0017116">
    <property type="term" value="F:single-stranded DNA helicase activity"/>
    <property type="evidence" value="ECO:0007669"/>
    <property type="project" value="TreeGrafter"/>
</dbReference>
<dbReference type="FunFam" id="2.40.50.140:FF:000120">
    <property type="entry name" value="Probable DNA helicase MCM9"/>
    <property type="match status" value="1"/>
</dbReference>
<evidence type="ECO:0000256" key="5">
    <source>
        <dbReference type="ARBA" id="ARBA00022763"/>
    </source>
</evidence>
<keyword evidence="6" id="KW-0378">Hydrolase</keyword>